<dbReference type="CDD" id="cd15482">
    <property type="entry name" value="Sialidase_non-viral"/>
    <property type="match status" value="1"/>
</dbReference>
<dbReference type="PANTHER" id="PTHR43752:SF2">
    <property type="entry name" value="BNR_ASP-BOX REPEAT FAMILY PROTEIN"/>
    <property type="match status" value="1"/>
</dbReference>
<dbReference type="EMBL" id="CABVIH010000046">
    <property type="protein sequence ID" value="VVP59066.1"/>
    <property type="molecule type" value="Genomic_DNA"/>
</dbReference>
<evidence type="ECO:0000259" key="1">
    <source>
        <dbReference type="Pfam" id="PF13088"/>
    </source>
</evidence>
<dbReference type="RefSeq" id="WP_007944361.1">
    <property type="nucleotide sequence ID" value="NZ_CABVIH010000046.1"/>
</dbReference>
<dbReference type="PROSITE" id="PS51257">
    <property type="entry name" value="PROKAR_LIPOPROTEIN"/>
    <property type="match status" value="1"/>
</dbReference>
<name>A0A5E7QA82_PSEFL</name>
<organism evidence="2 3">
    <name type="scientific">Pseudomonas fluorescens</name>
    <dbReference type="NCBI Taxonomy" id="294"/>
    <lineage>
        <taxon>Bacteria</taxon>
        <taxon>Pseudomonadati</taxon>
        <taxon>Pseudomonadota</taxon>
        <taxon>Gammaproteobacteria</taxon>
        <taxon>Pseudomonadales</taxon>
        <taxon>Pseudomonadaceae</taxon>
        <taxon>Pseudomonas</taxon>
    </lineage>
</organism>
<proteinExistence type="predicted"/>
<evidence type="ECO:0000313" key="3">
    <source>
        <dbReference type="Proteomes" id="UP000375525"/>
    </source>
</evidence>
<feature type="domain" description="Sialidase" evidence="1">
    <location>
        <begin position="78"/>
        <end position="408"/>
    </location>
</feature>
<accession>A0A5E7QA82</accession>
<dbReference type="OrthoDB" id="41724at2"/>
<dbReference type="Pfam" id="PF13088">
    <property type="entry name" value="BNR_2"/>
    <property type="match status" value="1"/>
</dbReference>
<protein>
    <recommendedName>
        <fullName evidence="1">Sialidase domain-containing protein</fullName>
    </recommendedName>
</protein>
<dbReference type="PANTHER" id="PTHR43752">
    <property type="entry name" value="BNR/ASP-BOX REPEAT FAMILY PROTEIN"/>
    <property type="match status" value="1"/>
</dbReference>
<dbReference type="AlphaFoldDB" id="A0A5E7QA82"/>
<dbReference type="InterPro" id="IPR011040">
    <property type="entry name" value="Sialidase"/>
</dbReference>
<dbReference type="SUPFAM" id="SSF50939">
    <property type="entry name" value="Sialidases"/>
    <property type="match status" value="1"/>
</dbReference>
<evidence type="ECO:0000313" key="2">
    <source>
        <dbReference type="EMBL" id="VVP59066.1"/>
    </source>
</evidence>
<dbReference type="InterPro" id="IPR036278">
    <property type="entry name" value="Sialidase_sf"/>
</dbReference>
<gene>
    <name evidence="2" type="ORF">PS880_05990</name>
</gene>
<sequence>MRKKFPSLPALCVYLALGCLFAGAWLTHPAPKHSSFALISPVSAVKDEAAKPIYTSRFASSGLVDFVHSSAITALPDGSLMAVWFAGSREGAADVQVRSARFNVSTGEWGEEQVMATRDSTQQSTRKYIRKLGNPVIALAPDNRLWLFYVSVSMGGWAGSAVNVMVSDDFGVNWSAPRQLITSPFLNISTLVRSAPVFHVDGSIGLPVYHEFLGKFAEYLYLSADGEVIDKYRISHGNHSLQPAVVPLDGQRGIALLRYAGETHHRVLASRTEDAGQTWSEPYPLDPSNPNSSLAAVATPEHGMLVALNDLQEGRFKLSLYLTDAKMEDWRLVHDLDKSPDPEGDPFSPLAYKEIIGIEFRGSSGKLRQPLEAQFLANLDNRVCKNDRCEFEYEYPYFIRSPDGMYHLVYSWNNTFIKHVTFNDAWLSERLK</sequence>
<dbReference type="Gene3D" id="2.120.10.10">
    <property type="match status" value="1"/>
</dbReference>
<reference evidence="2 3" key="1">
    <citation type="submission" date="2019-09" db="EMBL/GenBank/DDBJ databases">
        <authorList>
            <person name="Chandra G."/>
            <person name="Truman W A."/>
        </authorList>
    </citation>
    <scope>NUCLEOTIDE SEQUENCE [LARGE SCALE GENOMIC DNA]</scope>
    <source>
        <strain evidence="2">PS880</strain>
    </source>
</reference>
<dbReference type="Proteomes" id="UP000375525">
    <property type="component" value="Unassembled WGS sequence"/>
</dbReference>